<keyword evidence="3" id="KW-1185">Reference proteome</keyword>
<dbReference type="InterPro" id="IPR011335">
    <property type="entry name" value="Restrct_endonuc-II-like"/>
</dbReference>
<dbReference type="InterPro" id="IPR012296">
    <property type="entry name" value="Nuclease_put_TT1808"/>
</dbReference>
<sequence>MEVAEEPLRRFRMSWEEYLRLPDDARAEFVDGEVVVSPRPSHRHGVVVGRLMRAPMQALPDLEVVPEAGLRLPGDRLRGPDIAVFDAVQSTTFAEEPPVLVVEVLSPSTRTEDTVRKPMEYASADIAQLWLADPELRRLDVLDLVDGAWEPVLALDDDHPAGEVTVGEHGVVRLELADVLPPAAG</sequence>
<evidence type="ECO:0000259" key="1">
    <source>
        <dbReference type="Pfam" id="PF05685"/>
    </source>
</evidence>
<dbReference type="GO" id="GO:0004519">
    <property type="term" value="F:endonuclease activity"/>
    <property type="evidence" value="ECO:0007669"/>
    <property type="project" value="UniProtKB-KW"/>
</dbReference>
<organism evidence="2 3">
    <name type="scientific">Nocardioides acrostichi</name>
    <dbReference type="NCBI Taxonomy" id="2784339"/>
    <lineage>
        <taxon>Bacteria</taxon>
        <taxon>Bacillati</taxon>
        <taxon>Actinomycetota</taxon>
        <taxon>Actinomycetes</taxon>
        <taxon>Propionibacteriales</taxon>
        <taxon>Nocardioidaceae</taxon>
        <taxon>Nocardioides</taxon>
    </lineage>
</organism>
<evidence type="ECO:0000313" key="2">
    <source>
        <dbReference type="EMBL" id="MBF4161348.1"/>
    </source>
</evidence>
<gene>
    <name evidence="2" type="ORF">ISG29_06560</name>
</gene>
<dbReference type="SUPFAM" id="SSF52980">
    <property type="entry name" value="Restriction endonuclease-like"/>
    <property type="match status" value="1"/>
</dbReference>
<dbReference type="CDD" id="cd06260">
    <property type="entry name" value="DUF820-like"/>
    <property type="match status" value="1"/>
</dbReference>
<name>A0A930YAF6_9ACTN</name>
<dbReference type="Pfam" id="PF05685">
    <property type="entry name" value="Uma2"/>
    <property type="match status" value="1"/>
</dbReference>
<comment type="caution">
    <text evidence="2">The sequence shown here is derived from an EMBL/GenBank/DDBJ whole genome shotgun (WGS) entry which is preliminary data.</text>
</comment>
<keyword evidence="2" id="KW-0540">Nuclease</keyword>
<reference evidence="2" key="1">
    <citation type="submission" date="2020-11" db="EMBL/GenBank/DDBJ databases">
        <title>Nocardioides sp. CBS4Y-1, whole genome shotgun sequence.</title>
        <authorList>
            <person name="Tuo L."/>
        </authorList>
    </citation>
    <scope>NUCLEOTIDE SEQUENCE</scope>
    <source>
        <strain evidence="2">CBS4Y-1</strain>
    </source>
</reference>
<keyword evidence="2" id="KW-0255">Endonuclease</keyword>
<dbReference type="InterPro" id="IPR008538">
    <property type="entry name" value="Uma2"/>
</dbReference>
<dbReference type="AlphaFoldDB" id="A0A930YAF6"/>
<keyword evidence="2" id="KW-0378">Hydrolase</keyword>
<dbReference type="EMBL" id="JADIVZ010000002">
    <property type="protein sequence ID" value="MBF4161348.1"/>
    <property type="molecule type" value="Genomic_DNA"/>
</dbReference>
<dbReference type="PANTHER" id="PTHR34107">
    <property type="entry name" value="SLL0198 PROTEIN-RELATED"/>
    <property type="match status" value="1"/>
</dbReference>
<evidence type="ECO:0000313" key="3">
    <source>
        <dbReference type="Proteomes" id="UP000656804"/>
    </source>
</evidence>
<dbReference type="PANTHER" id="PTHR34107:SF4">
    <property type="entry name" value="SLL1222 PROTEIN"/>
    <property type="match status" value="1"/>
</dbReference>
<accession>A0A930YAF6</accession>
<protein>
    <submittedName>
        <fullName evidence="2">Uma2 family endonuclease</fullName>
    </submittedName>
</protein>
<proteinExistence type="predicted"/>
<feature type="domain" description="Putative restriction endonuclease" evidence="1">
    <location>
        <begin position="15"/>
        <end position="158"/>
    </location>
</feature>
<dbReference type="Gene3D" id="3.90.1570.10">
    <property type="entry name" value="tt1808, chain A"/>
    <property type="match status" value="1"/>
</dbReference>
<dbReference type="Proteomes" id="UP000656804">
    <property type="component" value="Unassembled WGS sequence"/>
</dbReference>